<organism evidence="1 2">
    <name type="scientific">Flavivirga algicola</name>
    <dbReference type="NCBI Taxonomy" id="2729136"/>
    <lineage>
        <taxon>Bacteria</taxon>
        <taxon>Pseudomonadati</taxon>
        <taxon>Bacteroidota</taxon>
        <taxon>Flavobacteriia</taxon>
        <taxon>Flavobacteriales</taxon>
        <taxon>Flavobacteriaceae</taxon>
        <taxon>Flavivirga</taxon>
    </lineage>
</organism>
<protein>
    <submittedName>
        <fullName evidence="1">Uncharacterized protein</fullName>
    </submittedName>
</protein>
<accession>A0ABX1RSB9</accession>
<proteinExistence type="predicted"/>
<sequence length="226" mass="25738">MLLHDKLKKVPVYSKQELLLYIHDQEASTTIQIVTNSGQVHKGIVLNINDVKDEGYVLMLQCIDYNQKITNSALHIAIRKIESIEFLEDQNILGVLSKGTVFESKVYEVSGKLQVKKALQKFSDIIFETSNVRVGVPNIIFPTDGKQLNRVLQLTELLQNIILNILKEEDAHISWKSNYDSMAFVESDKLKIIKSDNTMEIHFPFTDLELPEIPIEETTSQILAVL</sequence>
<evidence type="ECO:0000313" key="2">
    <source>
        <dbReference type="Proteomes" id="UP000746690"/>
    </source>
</evidence>
<comment type="caution">
    <text evidence="1">The sequence shown here is derived from an EMBL/GenBank/DDBJ whole genome shotgun (WGS) entry which is preliminary data.</text>
</comment>
<reference evidence="1 2" key="1">
    <citation type="submission" date="2020-04" db="EMBL/GenBank/DDBJ databases">
        <title>A Flavivirga sp. nov.</title>
        <authorList>
            <person name="Sun X."/>
        </authorList>
    </citation>
    <scope>NUCLEOTIDE SEQUENCE [LARGE SCALE GENOMIC DNA]</scope>
    <source>
        <strain evidence="1 2">Y03</strain>
    </source>
</reference>
<gene>
    <name evidence="1" type="ORF">HHX25_02925</name>
</gene>
<evidence type="ECO:0000313" key="1">
    <source>
        <dbReference type="EMBL" id="NMH86442.1"/>
    </source>
</evidence>
<dbReference type="EMBL" id="JABBHF010000002">
    <property type="protein sequence ID" value="NMH86442.1"/>
    <property type="molecule type" value="Genomic_DNA"/>
</dbReference>
<keyword evidence="2" id="KW-1185">Reference proteome</keyword>
<name>A0ABX1RSB9_9FLAO</name>
<dbReference type="RefSeq" id="WP_169669943.1">
    <property type="nucleotide sequence ID" value="NZ_JABBHF010000002.1"/>
</dbReference>
<dbReference type="Proteomes" id="UP000746690">
    <property type="component" value="Unassembled WGS sequence"/>
</dbReference>